<accession>A0A1Y3BQ70</accession>
<dbReference type="EMBL" id="MUJZ01009535">
    <property type="protein sequence ID" value="OTF82227.1"/>
    <property type="molecule type" value="Genomic_DNA"/>
</dbReference>
<reference evidence="2 3" key="1">
    <citation type="submission" date="2017-03" db="EMBL/GenBank/DDBJ databases">
        <title>Genome Survey of Euroglyphus maynei.</title>
        <authorList>
            <person name="Arlian L.G."/>
            <person name="Morgan M.S."/>
            <person name="Rider S.D."/>
        </authorList>
    </citation>
    <scope>NUCLEOTIDE SEQUENCE [LARGE SCALE GENOMIC DNA]</scope>
    <source>
        <strain evidence="2">Arlian Lab</strain>
        <tissue evidence="2">Whole body</tissue>
    </source>
</reference>
<name>A0A1Y3BQ70_EURMA</name>
<evidence type="ECO:0000313" key="3">
    <source>
        <dbReference type="Proteomes" id="UP000194236"/>
    </source>
</evidence>
<dbReference type="InterPro" id="IPR013783">
    <property type="entry name" value="Ig-like_fold"/>
</dbReference>
<dbReference type="InterPro" id="IPR013098">
    <property type="entry name" value="Ig_I-set"/>
</dbReference>
<feature type="domain" description="Immunoglobulin I-set" evidence="1">
    <location>
        <begin position="3"/>
        <end position="71"/>
    </location>
</feature>
<dbReference type="Proteomes" id="UP000194236">
    <property type="component" value="Unassembled WGS sequence"/>
</dbReference>
<dbReference type="Pfam" id="PF07679">
    <property type="entry name" value="I-set"/>
    <property type="match status" value="1"/>
</dbReference>
<organism evidence="2 3">
    <name type="scientific">Euroglyphus maynei</name>
    <name type="common">Mayne's house dust mite</name>
    <dbReference type="NCBI Taxonomy" id="6958"/>
    <lineage>
        <taxon>Eukaryota</taxon>
        <taxon>Metazoa</taxon>
        <taxon>Ecdysozoa</taxon>
        <taxon>Arthropoda</taxon>
        <taxon>Chelicerata</taxon>
        <taxon>Arachnida</taxon>
        <taxon>Acari</taxon>
        <taxon>Acariformes</taxon>
        <taxon>Sarcoptiformes</taxon>
        <taxon>Astigmata</taxon>
        <taxon>Psoroptidia</taxon>
        <taxon>Analgoidea</taxon>
        <taxon>Pyroglyphidae</taxon>
        <taxon>Pyroglyphinae</taxon>
        <taxon>Euroglyphus</taxon>
    </lineage>
</organism>
<proteinExistence type="predicted"/>
<dbReference type="SUPFAM" id="SSF48726">
    <property type="entry name" value="Immunoglobulin"/>
    <property type="match status" value="1"/>
</dbReference>
<dbReference type="Gene3D" id="2.60.40.10">
    <property type="entry name" value="Immunoglobulins"/>
    <property type="match status" value="1"/>
</dbReference>
<keyword evidence="3" id="KW-1185">Reference proteome</keyword>
<evidence type="ECO:0000259" key="1">
    <source>
        <dbReference type="Pfam" id="PF07679"/>
    </source>
</evidence>
<dbReference type="AlphaFoldDB" id="A0A1Y3BQ70"/>
<comment type="caution">
    <text evidence="2">The sequence shown here is derived from an EMBL/GenBank/DDBJ whole genome shotgun (WGS) entry which is preliminary data.</text>
</comment>
<protein>
    <recommendedName>
        <fullName evidence="1">Immunoglobulin I-set domain-containing protein</fullName>
    </recommendedName>
</protein>
<feature type="non-terminal residue" evidence="2">
    <location>
        <position position="74"/>
    </location>
</feature>
<gene>
    <name evidence="2" type="ORF">BLA29_015419</name>
</gene>
<sequence length="74" mass="8831">MFCEYESEEDVQVVCYKNRRVIQESHRIVIIRERRITRIIIKRIELEDDGEYTVELRNSAGKTESTGRVTVQDQ</sequence>
<evidence type="ECO:0000313" key="2">
    <source>
        <dbReference type="EMBL" id="OTF82227.1"/>
    </source>
</evidence>
<dbReference type="InterPro" id="IPR036179">
    <property type="entry name" value="Ig-like_dom_sf"/>
</dbReference>